<protein>
    <recommendedName>
        <fullName evidence="3">Glycoside hydrolase 123 C-terminal domain-containing protein</fullName>
    </recommendedName>
</protein>
<proteinExistence type="predicted"/>
<evidence type="ECO:0008006" key="3">
    <source>
        <dbReference type="Google" id="ProtNLM"/>
    </source>
</evidence>
<dbReference type="AlphaFoldDB" id="A0A2H5X9M5"/>
<accession>A0A2H5X9M5</accession>
<dbReference type="Proteomes" id="UP000236173">
    <property type="component" value="Unassembled WGS sequence"/>
</dbReference>
<evidence type="ECO:0000313" key="1">
    <source>
        <dbReference type="EMBL" id="GBC97890.1"/>
    </source>
</evidence>
<evidence type="ECO:0000313" key="2">
    <source>
        <dbReference type="Proteomes" id="UP000236173"/>
    </source>
</evidence>
<reference evidence="2" key="1">
    <citation type="submission" date="2017-09" db="EMBL/GenBank/DDBJ databases">
        <title>Metaegenomics of thermophilic ammonia-oxidizing enrichment culture.</title>
        <authorList>
            <person name="Kato S."/>
            <person name="Suzuki K."/>
        </authorList>
    </citation>
    <scope>NUCLEOTIDE SEQUENCE [LARGE SCALE GENOMIC DNA]</scope>
</reference>
<name>A0A2H5X9M5_9BACT</name>
<sequence>MTKISTFVAKGQKTNIWFALFALEPLKSFSVSVQPEGTHKEQPQAIKSSSRVPCPSSPSVQIRYIHFWAQRTDWRGRTYYITPELLLPMSDGKALVPAKGGTLEERPLDIPEGECRMFWVQISVPENAQAGEHSFTLTFQAANKSPLKLPLTVRVSPFRLLKPPDKRWLLYSDSWLLSNLPDDKLLSVLKEIADAGIDGLTELPFGKLDLTELKEGKIAYDPEPLLRWLSLMRKAGLRGPHTIGTFIEDQAAKALGLTVDLNKEWDERLAEAMRLIAGTVVKTLRPHRFDWLFYGWDEPGPENLRAIQQYRCWREGGAKTYVTFYQRGTYEVADRWMAHPCFSVGLINRKETAEWARKECDKNGQKFFWYGSGCYLGQEGRMFPNRYLTGWLFWKTKADGQVSWTFIRPHEDPFNDFDGSKANSVEPKD</sequence>
<organism evidence="1 2">
    <name type="scientific">Candidatus Fervidibacter japonicus</name>
    <dbReference type="NCBI Taxonomy" id="2035412"/>
    <lineage>
        <taxon>Bacteria</taxon>
        <taxon>Candidatus Fervidibacterota</taxon>
        <taxon>Candidatus Fervidibacter</taxon>
    </lineage>
</organism>
<gene>
    <name evidence="1" type="ORF">HRbin17_00385</name>
</gene>
<dbReference type="EMBL" id="BEHT01000003">
    <property type="protein sequence ID" value="GBC97890.1"/>
    <property type="molecule type" value="Genomic_DNA"/>
</dbReference>
<comment type="caution">
    <text evidence="1">The sequence shown here is derived from an EMBL/GenBank/DDBJ whole genome shotgun (WGS) entry which is preliminary data.</text>
</comment>